<dbReference type="OrthoDB" id="443402at2759"/>
<evidence type="ECO:0000256" key="1">
    <source>
        <dbReference type="ARBA" id="ARBA00022737"/>
    </source>
</evidence>
<comment type="caution">
    <text evidence="3">The sequence shown here is derived from an EMBL/GenBank/DDBJ whole genome shotgun (WGS) entry which is preliminary data.</text>
</comment>
<dbReference type="SUPFAM" id="SSF52540">
    <property type="entry name" value="P-loop containing nucleoside triphosphate hydrolases"/>
    <property type="match status" value="1"/>
</dbReference>
<dbReference type="AlphaFoldDB" id="A0A8H5X215"/>
<dbReference type="InterPro" id="IPR056884">
    <property type="entry name" value="NPHP3-like_N"/>
</dbReference>
<dbReference type="InterPro" id="IPR027417">
    <property type="entry name" value="P-loop_NTPase"/>
</dbReference>
<dbReference type="PANTHER" id="PTHR10039">
    <property type="entry name" value="AMELOGENIN"/>
    <property type="match status" value="1"/>
</dbReference>
<feature type="domain" description="Nephrocystin 3-like N-terminal" evidence="2">
    <location>
        <begin position="265"/>
        <end position="447"/>
    </location>
</feature>
<evidence type="ECO:0000313" key="4">
    <source>
        <dbReference type="Proteomes" id="UP000567885"/>
    </source>
</evidence>
<evidence type="ECO:0000313" key="3">
    <source>
        <dbReference type="EMBL" id="KAF5678618.1"/>
    </source>
</evidence>
<dbReference type="Proteomes" id="UP000567885">
    <property type="component" value="Unassembled WGS sequence"/>
</dbReference>
<gene>
    <name evidence="3" type="ORF">FHETE_1170</name>
</gene>
<dbReference type="Gene3D" id="3.40.50.300">
    <property type="entry name" value="P-loop containing nucleotide triphosphate hydrolases"/>
    <property type="match status" value="1"/>
</dbReference>
<name>A0A8H5X215_FUSHE</name>
<dbReference type="EMBL" id="JAAGWQ010000017">
    <property type="protein sequence ID" value="KAF5678618.1"/>
    <property type="molecule type" value="Genomic_DNA"/>
</dbReference>
<dbReference type="Pfam" id="PF24883">
    <property type="entry name" value="NPHP3_N"/>
    <property type="match status" value="1"/>
</dbReference>
<evidence type="ECO:0000259" key="2">
    <source>
        <dbReference type="Pfam" id="PF24883"/>
    </source>
</evidence>
<keyword evidence="4" id="KW-1185">Reference proteome</keyword>
<proteinExistence type="predicted"/>
<protein>
    <recommendedName>
        <fullName evidence="2">Nephrocystin 3-like N-terminal domain-containing protein</fullName>
    </recommendedName>
</protein>
<organism evidence="3 4">
    <name type="scientific">Fusarium heterosporum</name>
    <dbReference type="NCBI Taxonomy" id="42747"/>
    <lineage>
        <taxon>Eukaryota</taxon>
        <taxon>Fungi</taxon>
        <taxon>Dikarya</taxon>
        <taxon>Ascomycota</taxon>
        <taxon>Pezizomycotina</taxon>
        <taxon>Sordariomycetes</taxon>
        <taxon>Hypocreomycetidae</taxon>
        <taxon>Hypocreales</taxon>
        <taxon>Nectriaceae</taxon>
        <taxon>Fusarium</taxon>
        <taxon>Fusarium heterosporum species complex</taxon>
    </lineage>
</organism>
<sequence>MDPVTAVGLASAIISFVPLGVSLLKNAREIRDSVDGTLEKNETRKAILDEMQAVAGRLKPAIHTPVAPGQKGLYDLAFKCYNLSQKILELLAKIKPKPQSSFGAYRSAFRAWSKEDVIKDLEKTLDDCRSQLALGLVDLSNQNTTAYSQKLLAIAQNDSSKLDELQGYVRGLKKDLDVEKIGKEACDQLRRFLNLQEHALTTIYQQRILKSIRFDDIHQRHDRVHLPHKSTFNWLLEDDLITNTEGQTPVRDEVERKEAMKRASRRKFSGWLSSSEGVFHISGKLGSGKSTLMKLVSTHPQTRIQLQKWAGSNSLLMPRFFFWKPGSELQKSLDGLYRSLLHDILDARPDLIQQVLPEAWNKVASSPWQIQSKLDISNDVFKSALERCIFPTASENDLGEGIRLCFFIDGLDEYEEADGKDHVYLVRLLNDWAKRSYGRLKMVLSSRDYNVFLNGFPADQRLQLHELTWFDMVNYVRVSLEHLQNSGLKDYFLESIPEKANGIFLWIVLVVNEIRKKVEDDASEEQLLRLLESLPPGLEALFHHILNGLDTGSRRTAYQTMAVLRTAQENELPLSLLAFSYLDDYQKDPEFSIREGFMSLDGVLDEDRTPQKSCKRLRGTCGGLVEAHGTTNTIDQYSWTLGFTHRSIPEMLDRRYNNGDIELACVQLNAVDALSHLIFAAVQFTNDKKKARPLCGGVAWMRLVERTDKPPYRFLQIMNSWAGDAFGLIADPSQILVFQGSSFYADWGLHSLVRHGSLVSRGDFNMLSQAAILGHMEYVNWGFENDPDAVDEPWKRALIANVLLDNHMRGGPSLEKVEILFEDIFLRGEPTYFKTREFPDLFPQLKSPKEPLEEIPVGTDSPIDASSSYATSSYDLTIWQRHLVSCFLGWAGLRYPFHPDRFGIVVEQFLKHGAPSNFLVAIDDLETPKHITLHFDGTVRPLRMEMSEEFKTAVQHLVRGRRSSMSLREWIEIVNPKNRDSLVDLLEGSVQREGYSPNVLGSVTTLQDDPGRCNVTNEHSTQLPFRPFGRPIILYILLPCLMTLLGIPRDDVVLFAPILISRATSS</sequence>
<reference evidence="3 4" key="1">
    <citation type="submission" date="2020-05" db="EMBL/GenBank/DDBJ databases">
        <title>Identification and distribution of gene clusters putatively required for synthesis of sphingolipid metabolism inhibitors in phylogenetically diverse species of the filamentous fungus Fusarium.</title>
        <authorList>
            <person name="Kim H.-S."/>
            <person name="Busman M."/>
            <person name="Brown D.W."/>
            <person name="Divon H."/>
            <person name="Uhlig S."/>
            <person name="Proctor R.H."/>
        </authorList>
    </citation>
    <scope>NUCLEOTIDE SEQUENCE [LARGE SCALE GENOMIC DNA]</scope>
    <source>
        <strain evidence="3 4">NRRL 20693</strain>
    </source>
</reference>
<dbReference type="PANTHER" id="PTHR10039:SF5">
    <property type="entry name" value="NACHT DOMAIN-CONTAINING PROTEIN"/>
    <property type="match status" value="1"/>
</dbReference>
<accession>A0A8H5X215</accession>
<keyword evidence="1" id="KW-0677">Repeat</keyword>